<reference evidence="1 2" key="1">
    <citation type="submission" date="2024-09" db="EMBL/GenBank/DDBJ databases">
        <title>Genome sequencing and assembly of Phytophthora oleae, isolate VK10A, causative agent of rot of olive drupes.</title>
        <authorList>
            <person name="Conti Taguali S."/>
            <person name="Riolo M."/>
            <person name="La Spada F."/>
            <person name="Cacciola S.O."/>
            <person name="Dionisio G."/>
        </authorList>
    </citation>
    <scope>NUCLEOTIDE SEQUENCE [LARGE SCALE GENOMIC DNA]</scope>
    <source>
        <strain evidence="1 2">VK10A</strain>
    </source>
</reference>
<gene>
    <name evidence="1" type="ORF">V7S43_014052</name>
</gene>
<evidence type="ECO:0000313" key="1">
    <source>
        <dbReference type="EMBL" id="KAL3661036.1"/>
    </source>
</evidence>
<name>A0ABD3F3R3_9STRA</name>
<comment type="caution">
    <text evidence="1">The sequence shown here is derived from an EMBL/GenBank/DDBJ whole genome shotgun (WGS) entry which is preliminary data.</text>
</comment>
<protein>
    <submittedName>
        <fullName evidence="1">Uncharacterized protein</fullName>
    </submittedName>
</protein>
<dbReference type="AlphaFoldDB" id="A0ABD3F3R3"/>
<dbReference type="Proteomes" id="UP001632037">
    <property type="component" value="Unassembled WGS sequence"/>
</dbReference>
<sequence length="118" mass="12863">MRQVADLCANLESVFDQCQTASARNGTVKNWARPPTEAISWQLALYDRLYRSSNMQGIFTLALLLLNSWLGTGVEAVDAAHATRPIFVGGGVVVNNCKDCTSGPTIHTLLKHSDNEDN</sequence>
<organism evidence="1 2">
    <name type="scientific">Phytophthora oleae</name>
    <dbReference type="NCBI Taxonomy" id="2107226"/>
    <lineage>
        <taxon>Eukaryota</taxon>
        <taxon>Sar</taxon>
        <taxon>Stramenopiles</taxon>
        <taxon>Oomycota</taxon>
        <taxon>Peronosporomycetes</taxon>
        <taxon>Peronosporales</taxon>
        <taxon>Peronosporaceae</taxon>
        <taxon>Phytophthora</taxon>
    </lineage>
</organism>
<proteinExistence type="predicted"/>
<evidence type="ECO:0000313" key="2">
    <source>
        <dbReference type="Proteomes" id="UP001632037"/>
    </source>
</evidence>
<dbReference type="EMBL" id="JBIMZQ010000038">
    <property type="protein sequence ID" value="KAL3661036.1"/>
    <property type="molecule type" value="Genomic_DNA"/>
</dbReference>
<keyword evidence="2" id="KW-1185">Reference proteome</keyword>
<accession>A0ABD3F3R3</accession>